<dbReference type="Gene3D" id="3.10.20.320">
    <property type="entry name" value="Putative peptidoglycan bound protein (lpxtg motif)"/>
    <property type="match status" value="5"/>
</dbReference>
<feature type="domain" description="MucBP" evidence="4">
    <location>
        <begin position="529"/>
        <end position="587"/>
    </location>
</feature>
<dbReference type="EMBL" id="WJMZ01000002">
    <property type="protein sequence ID" value="MRG83175.1"/>
    <property type="molecule type" value="Genomic_DNA"/>
</dbReference>
<dbReference type="AlphaFoldDB" id="A0AB36ADF3"/>
<reference evidence="5 6" key="1">
    <citation type="submission" date="2019-11" db="EMBL/GenBank/DDBJ databases">
        <title>Draft genome sequence of 12 host-associated Lactobacillus reuteri rodent strains.</title>
        <authorList>
            <person name="Zhang S."/>
            <person name="Ozcam M."/>
            <person name="Van Pijkeren J.P."/>
        </authorList>
    </citation>
    <scope>NUCLEOTIDE SEQUENCE [LARGE SCALE GENOMIC DNA]</scope>
    <source>
        <strain evidence="5 6">L1604-1</strain>
    </source>
</reference>
<feature type="signal peptide" evidence="3">
    <location>
        <begin position="1"/>
        <end position="27"/>
    </location>
</feature>
<evidence type="ECO:0000313" key="6">
    <source>
        <dbReference type="Proteomes" id="UP000441557"/>
    </source>
</evidence>
<feature type="domain" description="MucBP" evidence="4">
    <location>
        <begin position="341"/>
        <end position="398"/>
    </location>
</feature>
<dbReference type="Pfam" id="PF06458">
    <property type="entry name" value="MucBP"/>
    <property type="match status" value="5"/>
</dbReference>
<keyword evidence="2" id="KW-0472">Membrane</keyword>
<dbReference type="RefSeq" id="WP_153705980.1">
    <property type="nucleotide sequence ID" value="NZ_JAFFPO010000015.1"/>
</dbReference>
<evidence type="ECO:0000256" key="2">
    <source>
        <dbReference type="SAM" id="Phobius"/>
    </source>
</evidence>
<feature type="domain" description="MucBP" evidence="4">
    <location>
        <begin position="404"/>
        <end position="460"/>
    </location>
</feature>
<keyword evidence="3" id="KW-0732">Signal</keyword>
<dbReference type="InterPro" id="IPR009459">
    <property type="entry name" value="MucBP_dom"/>
</dbReference>
<organism evidence="5 6">
    <name type="scientific">Limosilactobacillus reuteri</name>
    <name type="common">Lactobacillus reuteri</name>
    <dbReference type="NCBI Taxonomy" id="1598"/>
    <lineage>
        <taxon>Bacteria</taxon>
        <taxon>Bacillati</taxon>
        <taxon>Bacillota</taxon>
        <taxon>Bacilli</taxon>
        <taxon>Lactobacillales</taxon>
        <taxon>Lactobacillaceae</taxon>
        <taxon>Limosilactobacillus</taxon>
    </lineage>
</organism>
<feature type="domain" description="MucBP" evidence="4">
    <location>
        <begin position="592"/>
        <end position="649"/>
    </location>
</feature>
<keyword evidence="2" id="KW-1133">Transmembrane helix</keyword>
<name>A0AB36ADF3_LIMRT</name>
<evidence type="ECO:0000259" key="4">
    <source>
        <dbReference type="Pfam" id="PF06458"/>
    </source>
</evidence>
<sequence>MTKIKSKLLVSTTVLTSLALYNQTINADTIQPNETPAIQATDTQQAAQAPKVVDVQVSGEPNTDTVGTEVFDPVTVTVKTDHFTNDNLLTKDGLGWTDETEVQPIKGTATGTINNPRYWGQNNPTEPVTAYTFNNGDSGRITNIGETLAGTKLDLIYTVEDSDKDDWMAYSGFGHDGRTKGLAFTGEQYIKGSSNNSIVALYNGANYIDIKYQIVRHDTFIEQPVLVSFITTDIDVGQGVATDLANLALIIPKETNLSIKDGVIYDGSHTGPYHYGADLNGANGLPYGGYLGVAYLSKFNYTFFAPAPANDDIYKFATGVRYDLFGSALQTKLVINRQTHLTVKYVDDEGKEIQPSTRVTGTNDFPQVPVAPTIKDYQLTDTKTNIISPDEEEIIYQYLPEYHLTVEYLDEQGNSLSSHQELTAVKGALVQLEAVPVEGYQLPTMQSVIVSQNDTIKFIYSKQQLQTRVEYVDEQGNSLSEPQEITSSYGSRITLQPVQITGFNTPEAKAVEVTANQTIRLVYIRKTFPITVQYVDEEGNLLDENKQLSARYDTEITLQPSEITGYLTPVLQTVRVTGATTIKFVYTRQELPIQIEFVDQDGRALQSPETITARYGEKLSLEPVVIDGYTAPGGQKLTVEKADKVTFVYHRINRPANTNYNPQPPLRRSPVPVRVVRQATTRRSAPVVMRTQPTIIRNVVRPQAITRPVYRSAVQVQARPIVARPVPKLPTVNTRIYNPTKRVNKQVQKKKQTDWFEKNTGLNNRQQKVIFDVLKAIDKDGKRRGLNQRQRTLEQLYYIAGVNYSTSRPQKYTSNVSKYDRKKLEKVVGERKAKDFSKIIYEQSQMHKVDLAHLAITAAGSMDPDKGVQNSHFIATFPDQIRERLLMMLTGKKFTNEHGLPKNQEQWLFANGYYGDYVVDSKMSKEDKNADLDVYRIITSKKGLAETLRDIYNSKTNKLNQLRNKQERGMVERSKLNIITSRVIITTMGIATAGLLAWRNWRTVKQGAKMAVQAIMHPAKTIKKVVQKARAGVAHVKRQATKLYTATKRIVTHPIRTGRQIYRKTVNAVKRVYQKYTPRPIKRFNSAVKRTVTKRYNSARKSVSRFVKNTRTRVKKFFRRKRR</sequence>
<feature type="domain" description="MucBP" evidence="4">
    <location>
        <begin position="469"/>
        <end position="523"/>
    </location>
</feature>
<proteinExistence type="predicted"/>
<keyword evidence="2" id="KW-0812">Transmembrane</keyword>
<dbReference type="Proteomes" id="UP000441557">
    <property type="component" value="Unassembled WGS sequence"/>
</dbReference>
<feature type="transmembrane region" description="Helical" evidence="2">
    <location>
        <begin position="983"/>
        <end position="1001"/>
    </location>
</feature>
<accession>A0AB36ADF3</accession>
<feature type="chain" id="PRO_5044256294" description="MucBP domain-containing protein" evidence="3">
    <location>
        <begin position="28"/>
        <end position="1123"/>
    </location>
</feature>
<comment type="caution">
    <text evidence="5">The sequence shown here is derived from an EMBL/GenBank/DDBJ whole genome shotgun (WGS) entry which is preliminary data.</text>
</comment>
<keyword evidence="1" id="KW-0677">Repeat</keyword>
<evidence type="ECO:0000256" key="3">
    <source>
        <dbReference type="SAM" id="SignalP"/>
    </source>
</evidence>
<evidence type="ECO:0000256" key="1">
    <source>
        <dbReference type="ARBA" id="ARBA00022737"/>
    </source>
</evidence>
<evidence type="ECO:0000313" key="5">
    <source>
        <dbReference type="EMBL" id="MRG83175.1"/>
    </source>
</evidence>
<protein>
    <recommendedName>
        <fullName evidence="4">MucBP domain-containing protein</fullName>
    </recommendedName>
</protein>
<gene>
    <name evidence="5" type="ORF">GIX80_02020</name>
</gene>